<evidence type="ECO:0000256" key="2">
    <source>
        <dbReference type="SAM" id="Coils"/>
    </source>
</evidence>
<dbReference type="SUPFAM" id="SSF111369">
    <property type="entry name" value="HlyD-like secretion proteins"/>
    <property type="match status" value="2"/>
</dbReference>
<feature type="coiled-coil region" evidence="2">
    <location>
        <begin position="165"/>
        <end position="192"/>
    </location>
</feature>
<comment type="subcellular location">
    <subcellularLocation>
        <location evidence="1">Cell envelope</location>
    </subcellularLocation>
</comment>
<keyword evidence="3" id="KW-0472">Membrane</keyword>
<dbReference type="EMBL" id="OY288114">
    <property type="protein sequence ID" value="CAJ0856332.1"/>
    <property type="molecule type" value="Genomic_DNA"/>
</dbReference>
<dbReference type="Pfam" id="PF25885">
    <property type="entry name" value="HH_EMRA"/>
    <property type="match status" value="1"/>
</dbReference>
<organism evidence="5">
    <name type="scientific">freshwater sediment metagenome</name>
    <dbReference type="NCBI Taxonomy" id="556182"/>
    <lineage>
        <taxon>unclassified sequences</taxon>
        <taxon>metagenomes</taxon>
        <taxon>ecological metagenomes</taxon>
    </lineage>
</organism>
<dbReference type="Gene3D" id="2.40.30.170">
    <property type="match status" value="1"/>
</dbReference>
<gene>
    <name evidence="5" type="primary">emrK</name>
    <name evidence="5" type="ORF">AMST5_00914</name>
</gene>
<sequence>MASDNTDTPRIAVPPLSRKNIRARRAFLLKALAVGVAVGVIATGFRWLTYDRDWVTTDNAFVTGNIIPVQADATGVVARVFAEETQFVNKGDVLVQLDAQRARAALGQAEAELGRAVRNVGALFANRRQVCQKINARAAVRERTRHDLSRYKQAATSGAASRQMLQNTEDTLAAQDADLREARAEYQAIESRVGGVTPTTHPDIEAARARFNDAYIEFLRQSIRAPATGYVAKRRVQVGQRVRPGDQIMNIVPLDHLWVEANLWENRMERIRPGQPAIIKVDLYGSSETFHGTVEGLVPGSGSVFATLPPDNATGNFIRIVQRVPIRIAIDPDELKKTPLRPGLSTVTSINVAAEAKPANDSIVKTSTGEYVSDVFDKDLAEARAKADRIIKENLVAMGDMGDACAAATQQ</sequence>
<dbReference type="AlphaFoldDB" id="A0AA48RD84"/>
<reference evidence="5" key="1">
    <citation type="submission" date="2023-07" db="EMBL/GenBank/DDBJ databases">
        <authorList>
            <person name="Pelsma A.J. K."/>
        </authorList>
    </citation>
    <scope>NUCLEOTIDE SEQUENCE</scope>
</reference>
<proteinExistence type="predicted"/>
<name>A0AA48RD84_9ZZZZ</name>
<dbReference type="GO" id="GO:0030313">
    <property type="term" value="C:cell envelope"/>
    <property type="evidence" value="ECO:0007669"/>
    <property type="project" value="UniProtKB-SubCell"/>
</dbReference>
<dbReference type="GO" id="GO:0055085">
    <property type="term" value="P:transmembrane transport"/>
    <property type="evidence" value="ECO:0007669"/>
    <property type="project" value="InterPro"/>
</dbReference>
<keyword evidence="2" id="KW-0175">Coiled coil</keyword>
<dbReference type="Gene3D" id="2.40.50.100">
    <property type="match status" value="1"/>
</dbReference>
<dbReference type="PANTHER" id="PTHR30386:SF19">
    <property type="entry name" value="MULTIDRUG EXPORT PROTEIN EMRA-RELATED"/>
    <property type="match status" value="1"/>
</dbReference>
<feature type="domain" description="Multidrug export protein EmrA/FarA alpha-helical hairpin" evidence="4">
    <location>
        <begin position="102"/>
        <end position="220"/>
    </location>
</feature>
<protein>
    <submittedName>
        <fullName evidence="5">Multidrug resistance protein EmrK</fullName>
    </submittedName>
</protein>
<keyword evidence="3" id="KW-1133">Transmembrane helix</keyword>
<evidence type="ECO:0000256" key="3">
    <source>
        <dbReference type="SAM" id="Phobius"/>
    </source>
</evidence>
<accession>A0AA48RD84</accession>
<evidence type="ECO:0000256" key="1">
    <source>
        <dbReference type="ARBA" id="ARBA00004196"/>
    </source>
</evidence>
<evidence type="ECO:0000259" key="4">
    <source>
        <dbReference type="Pfam" id="PF25885"/>
    </source>
</evidence>
<feature type="transmembrane region" description="Helical" evidence="3">
    <location>
        <begin position="27"/>
        <end position="48"/>
    </location>
</feature>
<dbReference type="InterPro" id="IPR058633">
    <property type="entry name" value="EmrA/FarA_HH"/>
</dbReference>
<dbReference type="PANTHER" id="PTHR30386">
    <property type="entry name" value="MEMBRANE FUSION SUBUNIT OF EMRAB-TOLC MULTIDRUG EFFLUX PUMP"/>
    <property type="match status" value="1"/>
</dbReference>
<evidence type="ECO:0000313" key="5">
    <source>
        <dbReference type="EMBL" id="CAJ0856332.1"/>
    </source>
</evidence>
<keyword evidence="3" id="KW-0812">Transmembrane</keyword>
<dbReference type="InterPro" id="IPR050739">
    <property type="entry name" value="MFP"/>
</dbReference>